<evidence type="ECO:0000256" key="4">
    <source>
        <dbReference type="ARBA" id="ARBA00022617"/>
    </source>
</evidence>
<comment type="cofactor">
    <cofactor evidence="1 9">
        <name>heme</name>
        <dbReference type="ChEBI" id="CHEBI:30413"/>
    </cofactor>
</comment>
<dbReference type="Gene3D" id="1.10.630.10">
    <property type="entry name" value="Cytochrome P450"/>
    <property type="match status" value="1"/>
</dbReference>
<evidence type="ECO:0000256" key="9">
    <source>
        <dbReference type="PIRSR" id="PIRSR602401-1"/>
    </source>
</evidence>
<dbReference type="InterPro" id="IPR036396">
    <property type="entry name" value="Cyt_P450_sf"/>
</dbReference>
<dbReference type="GO" id="GO:0020037">
    <property type="term" value="F:heme binding"/>
    <property type="evidence" value="ECO:0007669"/>
    <property type="project" value="InterPro"/>
</dbReference>
<dbReference type="GO" id="GO:0005506">
    <property type="term" value="F:iron ion binding"/>
    <property type="evidence" value="ECO:0007669"/>
    <property type="project" value="InterPro"/>
</dbReference>
<keyword evidence="5 9" id="KW-0479">Metal-binding</keyword>
<evidence type="ECO:0000256" key="3">
    <source>
        <dbReference type="ARBA" id="ARBA00010617"/>
    </source>
</evidence>
<dbReference type="PANTHER" id="PTHR46300">
    <property type="entry name" value="P450, PUTATIVE (EUROFUNG)-RELATED-RELATED"/>
    <property type="match status" value="1"/>
</dbReference>
<name>A0A8H4VTP0_9AGAR</name>
<evidence type="ECO:0000256" key="5">
    <source>
        <dbReference type="ARBA" id="ARBA00022723"/>
    </source>
</evidence>
<evidence type="ECO:0008006" key="12">
    <source>
        <dbReference type="Google" id="ProtNLM"/>
    </source>
</evidence>
<feature type="binding site" description="axial binding residue" evidence="9">
    <location>
        <position position="459"/>
    </location>
    <ligand>
        <name>heme</name>
        <dbReference type="ChEBI" id="CHEBI:30413"/>
    </ligand>
    <ligandPart>
        <name>Fe</name>
        <dbReference type="ChEBI" id="CHEBI:18248"/>
    </ligandPart>
</feature>
<evidence type="ECO:0000256" key="7">
    <source>
        <dbReference type="ARBA" id="ARBA00023004"/>
    </source>
</evidence>
<protein>
    <recommendedName>
        <fullName evidence="12">Cytochrome P450</fullName>
    </recommendedName>
</protein>
<dbReference type="InterPro" id="IPR001128">
    <property type="entry name" value="Cyt_P450"/>
</dbReference>
<dbReference type="GO" id="GO:0016705">
    <property type="term" value="F:oxidoreductase activity, acting on paired donors, with incorporation or reduction of molecular oxygen"/>
    <property type="evidence" value="ECO:0007669"/>
    <property type="project" value="InterPro"/>
</dbReference>
<keyword evidence="8" id="KW-0503">Monooxygenase</keyword>
<dbReference type="Pfam" id="PF00067">
    <property type="entry name" value="p450"/>
    <property type="match status" value="2"/>
</dbReference>
<evidence type="ECO:0000313" key="10">
    <source>
        <dbReference type="EMBL" id="KAF4619935.1"/>
    </source>
</evidence>
<keyword evidence="6" id="KW-0560">Oxidoreductase</keyword>
<dbReference type="AlphaFoldDB" id="A0A8H4VTP0"/>
<sequence>MQSYAYYVILLVPALWTLQRLMRWLTRGPPAPYPPGPKPKLLIGNALDIPSVNSSHVFLDWEKKYNSNILHAEAFGNHILVLNSLENADELLERRSKIYSDRPRIPLVKILGWEFNIALMHFDDSWRLHRKICQQNFRKGASDEYDPIHVSKVNDFLLDLASTPTTELEDNIKKLSIAIPLAAMYGYDLKSLDDPCVVAAEKSSVDGGRLLITSPFVNAFPFLGRLPTWVPFTRAARIAEEVRYNTKEMMRIPTERIQTLMAEGRASPSLVTSMLERKFSSGVTPEEESTVHNIAFTVYGAASITTTASMTTFFYLMSKHRDIQRKAQAELDEVIGTKRLPTYEDRPNLPYIEAVYRELMRLGAPLPQSTPHATLEDDFYKGYFIPKGWFIGVLFQAPIDETTSHLEGTTVFPNIWAMNHDEAKYPDPYAFKPDRFFDASGKLNDDSRILAYGFGRRVCVGQHVASSIMWMVIASVLACFDISAAKDADGNDLPINDDYEEIGL</sequence>
<dbReference type="EMBL" id="JAACJL010000016">
    <property type="protein sequence ID" value="KAF4619935.1"/>
    <property type="molecule type" value="Genomic_DNA"/>
</dbReference>
<dbReference type="GO" id="GO:0016020">
    <property type="term" value="C:membrane"/>
    <property type="evidence" value="ECO:0007669"/>
    <property type="project" value="UniProtKB-SubCell"/>
</dbReference>
<comment type="similarity">
    <text evidence="3">Belongs to the cytochrome P450 family.</text>
</comment>
<dbReference type="InterPro" id="IPR050364">
    <property type="entry name" value="Cytochrome_P450_fung"/>
</dbReference>
<accession>A0A8H4VTP0</accession>
<reference evidence="10 11" key="1">
    <citation type="submission" date="2019-12" db="EMBL/GenBank/DDBJ databases">
        <authorList>
            <person name="Floudas D."/>
            <person name="Bentzer J."/>
            <person name="Ahren D."/>
            <person name="Johansson T."/>
            <person name="Persson P."/>
            <person name="Tunlid A."/>
        </authorList>
    </citation>
    <scope>NUCLEOTIDE SEQUENCE [LARGE SCALE GENOMIC DNA]</scope>
    <source>
        <strain evidence="10 11">CBS 102.39</strain>
    </source>
</reference>
<comment type="caution">
    <text evidence="10">The sequence shown here is derived from an EMBL/GenBank/DDBJ whole genome shotgun (WGS) entry which is preliminary data.</text>
</comment>
<dbReference type="PANTHER" id="PTHR46300:SF7">
    <property type="entry name" value="P450, PUTATIVE (EUROFUNG)-RELATED"/>
    <property type="match status" value="1"/>
</dbReference>
<evidence type="ECO:0000256" key="2">
    <source>
        <dbReference type="ARBA" id="ARBA00005179"/>
    </source>
</evidence>
<dbReference type="CDD" id="cd11065">
    <property type="entry name" value="CYP64-like"/>
    <property type="match status" value="1"/>
</dbReference>
<keyword evidence="7 9" id="KW-0408">Iron</keyword>
<gene>
    <name evidence="10" type="ORF">D9613_004662</name>
</gene>
<organism evidence="10 11">
    <name type="scientific">Agrocybe pediades</name>
    <dbReference type="NCBI Taxonomy" id="84607"/>
    <lineage>
        <taxon>Eukaryota</taxon>
        <taxon>Fungi</taxon>
        <taxon>Dikarya</taxon>
        <taxon>Basidiomycota</taxon>
        <taxon>Agaricomycotina</taxon>
        <taxon>Agaricomycetes</taxon>
        <taxon>Agaricomycetidae</taxon>
        <taxon>Agaricales</taxon>
        <taxon>Agaricineae</taxon>
        <taxon>Strophariaceae</taxon>
        <taxon>Agrocybe</taxon>
    </lineage>
</organism>
<comment type="pathway">
    <text evidence="2">Secondary metabolite biosynthesis.</text>
</comment>
<keyword evidence="11" id="KW-1185">Reference proteome</keyword>
<dbReference type="SUPFAM" id="SSF48264">
    <property type="entry name" value="Cytochrome P450"/>
    <property type="match status" value="1"/>
</dbReference>
<dbReference type="PRINTS" id="PR00463">
    <property type="entry name" value="EP450I"/>
</dbReference>
<dbReference type="Proteomes" id="UP000521872">
    <property type="component" value="Unassembled WGS sequence"/>
</dbReference>
<dbReference type="InterPro" id="IPR002401">
    <property type="entry name" value="Cyt_P450_E_grp-I"/>
</dbReference>
<evidence type="ECO:0000256" key="1">
    <source>
        <dbReference type="ARBA" id="ARBA00001971"/>
    </source>
</evidence>
<evidence type="ECO:0000313" key="11">
    <source>
        <dbReference type="Proteomes" id="UP000521872"/>
    </source>
</evidence>
<proteinExistence type="inferred from homology"/>
<keyword evidence="4 9" id="KW-0349">Heme</keyword>
<dbReference type="GO" id="GO:0004497">
    <property type="term" value="F:monooxygenase activity"/>
    <property type="evidence" value="ECO:0007669"/>
    <property type="project" value="UniProtKB-KW"/>
</dbReference>
<evidence type="ECO:0000256" key="8">
    <source>
        <dbReference type="ARBA" id="ARBA00023033"/>
    </source>
</evidence>
<evidence type="ECO:0000256" key="6">
    <source>
        <dbReference type="ARBA" id="ARBA00023002"/>
    </source>
</evidence>